<keyword evidence="1" id="KW-0175">Coiled coil</keyword>
<dbReference type="AlphaFoldDB" id="A0A1T4KSY0"/>
<evidence type="ECO:0000256" key="2">
    <source>
        <dbReference type="SAM" id="SignalP"/>
    </source>
</evidence>
<dbReference type="EMBL" id="FUWR01000001">
    <property type="protein sequence ID" value="SJZ45417.1"/>
    <property type="molecule type" value="Genomic_DNA"/>
</dbReference>
<dbReference type="STRING" id="115783.SAMN02745119_00678"/>
<protein>
    <submittedName>
        <fullName evidence="3">Uncharacterized protein</fullName>
    </submittedName>
</protein>
<gene>
    <name evidence="3" type="ORF">SAMN02745119_00678</name>
</gene>
<sequence>MKTRMIIGLLAVCLSGAMPVLAAEMTQEQEMARMCALEAETIQMKIHRLEREVANGKSKLKMEDIKKLESKLEEAKKILDDLNSGG</sequence>
<name>A0A1T4KSY0_9BACT</name>
<accession>A0A1T4KSY0</accession>
<organism evidence="3 4">
    <name type="scientific">Trichlorobacter thiogenes</name>
    <dbReference type="NCBI Taxonomy" id="115783"/>
    <lineage>
        <taxon>Bacteria</taxon>
        <taxon>Pseudomonadati</taxon>
        <taxon>Thermodesulfobacteriota</taxon>
        <taxon>Desulfuromonadia</taxon>
        <taxon>Geobacterales</taxon>
        <taxon>Geobacteraceae</taxon>
        <taxon>Trichlorobacter</taxon>
    </lineage>
</organism>
<proteinExistence type="predicted"/>
<dbReference type="RefSeq" id="WP_078788950.1">
    <property type="nucleotide sequence ID" value="NZ_FUWR01000001.1"/>
</dbReference>
<evidence type="ECO:0000313" key="3">
    <source>
        <dbReference type="EMBL" id="SJZ45417.1"/>
    </source>
</evidence>
<evidence type="ECO:0000313" key="4">
    <source>
        <dbReference type="Proteomes" id="UP000190102"/>
    </source>
</evidence>
<keyword evidence="2" id="KW-0732">Signal</keyword>
<dbReference type="Proteomes" id="UP000190102">
    <property type="component" value="Unassembled WGS sequence"/>
</dbReference>
<evidence type="ECO:0000256" key="1">
    <source>
        <dbReference type="SAM" id="Coils"/>
    </source>
</evidence>
<reference evidence="4" key="1">
    <citation type="submission" date="2017-02" db="EMBL/GenBank/DDBJ databases">
        <authorList>
            <person name="Varghese N."/>
            <person name="Submissions S."/>
        </authorList>
    </citation>
    <scope>NUCLEOTIDE SEQUENCE [LARGE SCALE GENOMIC DNA]</scope>
    <source>
        <strain evidence="4">ATCC BAA-34</strain>
    </source>
</reference>
<feature type="signal peptide" evidence="2">
    <location>
        <begin position="1"/>
        <end position="22"/>
    </location>
</feature>
<keyword evidence="4" id="KW-1185">Reference proteome</keyword>
<feature type="chain" id="PRO_5012820635" evidence="2">
    <location>
        <begin position="23"/>
        <end position="86"/>
    </location>
</feature>
<feature type="coiled-coil region" evidence="1">
    <location>
        <begin position="39"/>
        <end position="85"/>
    </location>
</feature>